<feature type="binding site" evidence="4">
    <location>
        <position position="241"/>
    </location>
    <ligand>
        <name>S-adenosyl-L-methionine</name>
        <dbReference type="ChEBI" id="CHEBI:59789"/>
    </ligand>
</feature>
<dbReference type="AlphaFoldDB" id="A0A542XBK7"/>
<evidence type="ECO:0000313" key="6">
    <source>
        <dbReference type="EMBL" id="TQL33126.1"/>
    </source>
</evidence>
<proteinExistence type="inferred from homology"/>
<protein>
    <submittedName>
        <fullName evidence="6">23S rRNA (Uracil747-C5)-methyltransferase</fullName>
    </submittedName>
</protein>
<dbReference type="SUPFAM" id="SSF53335">
    <property type="entry name" value="S-adenosyl-L-methionine-dependent methyltransferases"/>
    <property type="match status" value="1"/>
</dbReference>
<keyword evidence="2 4" id="KW-0808">Transferase</keyword>
<dbReference type="CDD" id="cd02440">
    <property type="entry name" value="AdoMet_MTases"/>
    <property type="match status" value="1"/>
</dbReference>
<dbReference type="Pfam" id="PF05958">
    <property type="entry name" value="tRNA_U5-meth_tr"/>
    <property type="match status" value="2"/>
</dbReference>
<dbReference type="GO" id="GO:0070475">
    <property type="term" value="P:rRNA base methylation"/>
    <property type="evidence" value="ECO:0007669"/>
    <property type="project" value="TreeGrafter"/>
</dbReference>
<keyword evidence="1 4" id="KW-0489">Methyltransferase</keyword>
<dbReference type="PROSITE" id="PS51687">
    <property type="entry name" value="SAM_MT_RNA_M5U"/>
    <property type="match status" value="1"/>
</dbReference>
<dbReference type="InterPro" id="IPR010280">
    <property type="entry name" value="U5_MeTrfase_fam"/>
</dbReference>
<comment type="similarity">
    <text evidence="4">Belongs to the class I-like SAM-binding methyltransferase superfamily. RNA M5U methyltransferase family.</text>
</comment>
<gene>
    <name evidence="6" type="ORF">FB554_1261</name>
</gene>
<name>A0A542XBK7_9MICO</name>
<reference evidence="6 7" key="1">
    <citation type="submission" date="2019-06" db="EMBL/GenBank/DDBJ databases">
        <title>Sequencing the genomes of 1000 actinobacteria strains.</title>
        <authorList>
            <person name="Klenk H.-P."/>
        </authorList>
    </citation>
    <scope>NUCLEOTIDE SEQUENCE [LARGE SCALE GENOMIC DNA]</scope>
    <source>
        <strain evidence="6 7">DSM 24617</strain>
    </source>
</reference>
<dbReference type="InterPro" id="IPR030390">
    <property type="entry name" value="MeTrfase_TrmA_AS"/>
</dbReference>
<accession>A0A542XBK7</accession>
<evidence type="ECO:0000256" key="2">
    <source>
        <dbReference type="ARBA" id="ARBA00022679"/>
    </source>
</evidence>
<keyword evidence="3 4" id="KW-0949">S-adenosyl-L-methionine</keyword>
<feature type="active site" description="Nucleophile" evidence="4">
    <location>
        <position position="337"/>
    </location>
</feature>
<dbReference type="GO" id="GO:0070041">
    <property type="term" value="F:rRNA (uridine-C5-)-methyltransferase activity"/>
    <property type="evidence" value="ECO:0007669"/>
    <property type="project" value="TreeGrafter"/>
</dbReference>
<dbReference type="InterPro" id="IPR029063">
    <property type="entry name" value="SAM-dependent_MTases_sf"/>
</dbReference>
<comment type="caution">
    <text evidence="6">The sequence shown here is derived from an EMBL/GenBank/DDBJ whole genome shotgun (WGS) entry which is preliminary data.</text>
</comment>
<evidence type="ECO:0000313" key="7">
    <source>
        <dbReference type="Proteomes" id="UP000318336"/>
    </source>
</evidence>
<dbReference type="OrthoDB" id="9804590at2"/>
<evidence type="ECO:0000256" key="5">
    <source>
        <dbReference type="PROSITE-ProRule" id="PRU10015"/>
    </source>
</evidence>
<feature type="binding site" evidence="4">
    <location>
        <position position="212"/>
    </location>
    <ligand>
        <name>S-adenosyl-L-methionine</name>
        <dbReference type="ChEBI" id="CHEBI:59789"/>
    </ligand>
</feature>
<evidence type="ECO:0000256" key="4">
    <source>
        <dbReference type="PROSITE-ProRule" id="PRU01024"/>
    </source>
</evidence>
<dbReference type="EMBL" id="VFOK01000001">
    <property type="protein sequence ID" value="TQL33126.1"/>
    <property type="molecule type" value="Genomic_DNA"/>
</dbReference>
<feature type="active site" evidence="5">
    <location>
        <position position="337"/>
    </location>
</feature>
<keyword evidence="7" id="KW-1185">Reference proteome</keyword>
<dbReference type="Gene3D" id="3.40.50.150">
    <property type="entry name" value="Vaccinia Virus protein VP39"/>
    <property type="match status" value="1"/>
</dbReference>
<dbReference type="Proteomes" id="UP000318336">
    <property type="component" value="Unassembled WGS sequence"/>
</dbReference>
<dbReference type="PROSITE" id="PS01230">
    <property type="entry name" value="TRMA_1"/>
    <property type="match status" value="1"/>
</dbReference>
<dbReference type="Gene3D" id="2.40.50.1070">
    <property type="match status" value="1"/>
</dbReference>
<dbReference type="PANTHER" id="PTHR11061">
    <property type="entry name" value="RNA M5U METHYLTRANSFERASE"/>
    <property type="match status" value="1"/>
</dbReference>
<feature type="binding site" evidence="4">
    <location>
        <position position="263"/>
    </location>
    <ligand>
        <name>S-adenosyl-L-methionine</name>
        <dbReference type="ChEBI" id="CHEBI:59789"/>
    </ligand>
</feature>
<organism evidence="6 7">
    <name type="scientific">Barrientosiimonas humi</name>
    <dbReference type="NCBI Taxonomy" id="999931"/>
    <lineage>
        <taxon>Bacteria</taxon>
        <taxon>Bacillati</taxon>
        <taxon>Actinomycetota</taxon>
        <taxon>Actinomycetes</taxon>
        <taxon>Micrococcales</taxon>
        <taxon>Dermacoccaceae</taxon>
        <taxon>Barrientosiimonas</taxon>
    </lineage>
</organism>
<sequence length="378" mass="41132">MQCDYYDADLCRSCTLMGQPFALQLRDLERHVRDTLGGLVTESAWQQTAFGPESHFRNKAKLVVGGTRDEPTFGILDGDQQGVDLRRCGLYEPGLHDALQTLTEQVARIGLVPYDVPRRTGELKHLVVTHAPTGALMVRFVLRSPGQLGRIRRALPDLQAALPQITVVSVNLQPAHKAVLEGEEEIVLTEHETLTVPVAGVSLNLRPDSFFQTNTAVAEQLYEQAGDWVAASGARSLWDLFCGVGGFGLSVGARVPLQVTGVEVAPGAVAAARQSAADLMARNPLSSFDFRVGDAATTLRDEPLPEVVLVNPPRRGIGPLAETLEASGVPQVVYSSCNVESLARDLTRMPTYAVADARVFDMFPQTRHHEVLVRLVRE</sequence>
<dbReference type="PANTHER" id="PTHR11061:SF30">
    <property type="entry name" value="TRNA (URACIL(54)-C(5))-METHYLTRANSFERASE"/>
    <property type="match status" value="1"/>
</dbReference>
<feature type="binding site" evidence="4">
    <location>
        <position position="311"/>
    </location>
    <ligand>
        <name>S-adenosyl-L-methionine</name>
        <dbReference type="ChEBI" id="CHEBI:59789"/>
    </ligand>
</feature>
<evidence type="ECO:0000256" key="1">
    <source>
        <dbReference type="ARBA" id="ARBA00022603"/>
    </source>
</evidence>
<evidence type="ECO:0000256" key="3">
    <source>
        <dbReference type="ARBA" id="ARBA00022691"/>
    </source>
</evidence>